<proteinExistence type="predicted"/>
<dbReference type="AlphaFoldDB" id="A0A1G8AYA7"/>
<sequence length="408" mass="47150">MKYHSYILILLGFISGASGQTSEPDLIRTEIENSTDLIKPNILSNHPLGMYISRINHNFKVRSPEKYSFSFKVSSGNVMLPYVKSYTLTNPADRANSAQFPWHDREFKFYLSTVPAQTNSFTADGVIRSYKFTFSLPLSVNQELTFGVRSYSLDGGKYPFSIFTSDESIEWFHSTIAGGEDPFSRRYYGLNKAKISYEDEKNATLTMNNGDFRIPGMEINYFYYPKLEINKKYRIYLNFGAHFGINMSRYNPVTDFGISSSAIKKMIVKDKNILTVGISAGALRQRLFQFGDRINFSDRSFLYSFEGLIDYKRKLQNNNTISFGINYTFQTPYNNKNDFNHIVLTGERVKSHWQETLSHLYENLDAWNLICTYSVKQYSYFIYIREDLTLDNAPDLQTGFGVKISFKK</sequence>
<dbReference type="EMBL" id="FNDB01000005">
    <property type="protein sequence ID" value="SDH25911.1"/>
    <property type="molecule type" value="Genomic_DNA"/>
</dbReference>
<protein>
    <submittedName>
        <fullName evidence="1">Uncharacterized protein</fullName>
    </submittedName>
</protein>
<name>A0A1G8AYA7_9FLAO</name>
<organism evidence="1 2">
    <name type="scientific">Flavobacterium omnivorum</name>
    <dbReference type="NCBI Taxonomy" id="178355"/>
    <lineage>
        <taxon>Bacteria</taxon>
        <taxon>Pseudomonadati</taxon>
        <taxon>Bacteroidota</taxon>
        <taxon>Flavobacteriia</taxon>
        <taxon>Flavobacteriales</taxon>
        <taxon>Flavobacteriaceae</taxon>
        <taxon>Flavobacterium</taxon>
    </lineage>
</organism>
<reference evidence="2" key="1">
    <citation type="submission" date="2016-10" db="EMBL/GenBank/DDBJ databases">
        <authorList>
            <person name="Varghese N."/>
            <person name="Submissions S."/>
        </authorList>
    </citation>
    <scope>NUCLEOTIDE SEQUENCE [LARGE SCALE GENOMIC DNA]</scope>
    <source>
        <strain evidence="2">CGMCC 1.2747</strain>
    </source>
</reference>
<gene>
    <name evidence="1" type="ORF">SAMN04488062_105215</name>
</gene>
<dbReference type="OrthoDB" id="1113890at2"/>
<dbReference type="RefSeq" id="WP_091257120.1">
    <property type="nucleotide sequence ID" value="NZ_FNDB01000005.1"/>
</dbReference>
<dbReference type="Proteomes" id="UP000199274">
    <property type="component" value="Unassembled WGS sequence"/>
</dbReference>
<evidence type="ECO:0000313" key="1">
    <source>
        <dbReference type="EMBL" id="SDH25911.1"/>
    </source>
</evidence>
<evidence type="ECO:0000313" key="2">
    <source>
        <dbReference type="Proteomes" id="UP000199274"/>
    </source>
</evidence>
<keyword evidence="2" id="KW-1185">Reference proteome</keyword>
<accession>A0A1G8AYA7</accession>